<keyword evidence="3" id="KW-0378">Hydrolase</keyword>
<reference evidence="6 7" key="1">
    <citation type="submission" date="2024-05" db="EMBL/GenBank/DDBJ databases">
        <authorList>
            <person name="Wallberg A."/>
        </authorList>
    </citation>
    <scope>NUCLEOTIDE SEQUENCE [LARGE SCALE GENOMIC DNA]</scope>
</reference>
<evidence type="ECO:0000313" key="6">
    <source>
        <dbReference type="EMBL" id="CAL4112470.1"/>
    </source>
</evidence>
<evidence type="ECO:0000259" key="5">
    <source>
        <dbReference type="Pfam" id="PF02872"/>
    </source>
</evidence>
<evidence type="ECO:0000256" key="2">
    <source>
        <dbReference type="ARBA" id="ARBA00022729"/>
    </source>
</evidence>
<dbReference type="PRINTS" id="PR01607">
    <property type="entry name" value="APYRASEFAMLY"/>
</dbReference>
<dbReference type="InterPro" id="IPR004843">
    <property type="entry name" value="Calcineurin-like_PHP"/>
</dbReference>
<evidence type="ECO:0000256" key="3">
    <source>
        <dbReference type="RuleBase" id="RU362119"/>
    </source>
</evidence>
<gene>
    <name evidence="6" type="ORF">MNOR_LOCUS19904</name>
</gene>
<dbReference type="AlphaFoldDB" id="A0AAV2R4V9"/>
<comment type="caution">
    <text evidence="6">The sequence shown here is derived from an EMBL/GenBank/DDBJ whole genome shotgun (WGS) entry which is preliminary data.</text>
</comment>
<dbReference type="Proteomes" id="UP001497623">
    <property type="component" value="Unassembled WGS sequence"/>
</dbReference>
<keyword evidence="7" id="KW-1185">Reference proteome</keyword>
<accession>A0AAV2R4V9</accession>
<organism evidence="6 7">
    <name type="scientific">Meganyctiphanes norvegica</name>
    <name type="common">Northern krill</name>
    <name type="synonym">Thysanopoda norvegica</name>
    <dbReference type="NCBI Taxonomy" id="48144"/>
    <lineage>
        <taxon>Eukaryota</taxon>
        <taxon>Metazoa</taxon>
        <taxon>Ecdysozoa</taxon>
        <taxon>Arthropoda</taxon>
        <taxon>Crustacea</taxon>
        <taxon>Multicrustacea</taxon>
        <taxon>Malacostraca</taxon>
        <taxon>Eumalacostraca</taxon>
        <taxon>Eucarida</taxon>
        <taxon>Euphausiacea</taxon>
        <taxon>Euphausiidae</taxon>
        <taxon>Meganyctiphanes</taxon>
    </lineage>
</organism>
<protein>
    <recommendedName>
        <fullName evidence="8">Nucleotidase</fullName>
    </recommendedName>
</protein>
<dbReference type="Gene3D" id="3.60.21.10">
    <property type="match status" value="1"/>
</dbReference>
<proteinExistence type="inferred from homology"/>
<dbReference type="InterPro" id="IPR006179">
    <property type="entry name" value="5_nucleotidase/apyrase"/>
</dbReference>
<evidence type="ECO:0000313" key="7">
    <source>
        <dbReference type="Proteomes" id="UP001497623"/>
    </source>
</evidence>
<dbReference type="EMBL" id="CAXKWB010015022">
    <property type="protein sequence ID" value="CAL4112470.1"/>
    <property type="molecule type" value="Genomic_DNA"/>
</dbReference>
<keyword evidence="2" id="KW-0732">Signal</keyword>
<dbReference type="SUPFAM" id="SSF56300">
    <property type="entry name" value="Metallo-dependent phosphatases"/>
    <property type="match status" value="1"/>
</dbReference>
<evidence type="ECO:0000259" key="4">
    <source>
        <dbReference type="Pfam" id="PF00149"/>
    </source>
</evidence>
<name>A0AAV2R4V9_MEGNR</name>
<feature type="non-terminal residue" evidence="6">
    <location>
        <position position="1"/>
    </location>
</feature>
<dbReference type="PANTHER" id="PTHR11575:SF48">
    <property type="entry name" value="5'-NUCLEOTIDASE"/>
    <property type="match status" value="1"/>
</dbReference>
<keyword evidence="3" id="KW-0547">Nucleotide-binding</keyword>
<sequence>GDEGNHSTAPNRKRRMLLKQASISDKDVYLENLENENIATVNLLNKSVENNGTRASSITILHFNDIYNVEEQPKEPKAGAARFKTAMKSFQDRKPLIFFSGDALAPSIMSTFTKGEQMVTVMNDLDISCAVYGNHDFDHGLERILDVRARSNFPWLMSNVYDNETNRPLGDGIETHIIEHQGWKIGLVGLVEAEWLETLSTINPENVTYVDYVDKGRELAQQLRNQGCEYIIALTHFRTPNDIRLAENAEEIDLFLGGHDHDYEIIKVDNNDKLTIKSGTDFREFSVLTLTQEESSVKVDVEKVVVDSQFEPDKQLADALSVFEEKVNENMDLHLGAFKVDLDGRFSSIRTSETNVGNFVCDVMVASTNSDLAILNSGSLRSDRIHTAGEFKVRDLLTILPMMDPLVVIDITGEKILEALENGVSKYPKLDGRFPQISGIRFQFDPNSPPGSRVIRDLVMIGDEYIEPDSKYRLVTKAYLANGKDGYTCLADCAILQDEEQCPMLNSAVQNHFEAVKIHDGKSKRPTSHRQNLVLLSRRDSRICPNEVSLVNKKQDNSEARKKTGREHWTTLRTVRRTLSYIKLKKDCIEELENEACKMSPKLEGRIQIATEELLQKLRAEKAAAGPIAEES</sequence>
<dbReference type="CDD" id="cd07406">
    <property type="entry name" value="MPP_CG11883_N"/>
    <property type="match status" value="1"/>
</dbReference>
<feature type="domain" description="Calcineurin-like phosphoesterase" evidence="4">
    <location>
        <begin position="59"/>
        <end position="263"/>
    </location>
</feature>
<evidence type="ECO:0000256" key="1">
    <source>
        <dbReference type="ARBA" id="ARBA00006654"/>
    </source>
</evidence>
<dbReference type="GO" id="GO:0009166">
    <property type="term" value="P:nucleotide catabolic process"/>
    <property type="evidence" value="ECO:0007669"/>
    <property type="project" value="InterPro"/>
</dbReference>
<dbReference type="GO" id="GO:0016787">
    <property type="term" value="F:hydrolase activity"/>
    <property type="evidence" value="ECO:0007669"/>
    <property type="project" value="UniProtKB-KW"/>
</dbReference>
<dbReference type="InterPro" id="IPR029052">
    <property type="entry name" value="Metallo-depent_PP-like"/>
</dbReference>
<dbReference type="InterPro" id="IPR036907">
    <property type="entry name" value="5'-Nucleotdase_C_sf"/>
</dbReference>
<dbReference type="SUPFAM" id="SSF55816">
    <property type="entry name" value="5'-nucleotidase (syn. UDP-sugar hydrolase), C-terminal domain"/>
    <property type="match status" value="1"/>
</dbReference>
<evidence type="ECO:0008006" key="8">
    <source>
        <dbReference type="Google" id="ProtNLM"/>
    </source>
</evidence>
<dbReference type="GO" id="GO:0000166">
    <property type="term" value="F:nucleotide binding"/>
    <property type="evidence" value="ECO:0007669"/>
    <property type="project" value="UniProtKB-KW"/>
</dbReference>
<feature type="domain" description="5'-Nucleotidase C-terminal" evidence="5">
    <location>
        <begin position="339"/>
        <end position="491"/>
    </location>
</feature>
<dbReference type="InterPro" id="IPR008334">
    <property type="entry name" value="5'-Nucleotdase_C"/>
</dbReference>
<dbReference type="Pfam" id="PF02872">
    <property type="entry name" value="5_nucleotid_C"/>
    <property type="match status" value="1"/>
</dbReference>
<comment type="similarity">
    <text evidence="1 3">Belongs to the 5'-nucleotidase family.</text>
</comment>
<dbReference type="Pfam" id="PF00149">
    <property type="entry name" value="Metallophos"/>
    <property type="match status" value="1"/>
</dbReference>
<dbReference type="PANTHER" id="PTHR11575">
    <property type="entry name" value="5'-NUCLEOTIDASE-RELATED"/>
    <property type="match status" value="1"/>
</dbReference>
<dbReference type="Gene3D" id="3.90.780.10">
    <property type="entry name" value="5'-Nucleotidase, C-terminal domain"/>
    <property type="match status" value="1"/>
</dbReference>
<dbReference type="InterPro" id="IPR041821">
    <property type="entry name" value="CG11883_N"/>
</dbReference>